<sequence length="31" mass="3373">RQKIGAEGNEDSGYRHEAQDQGEGSPEDIAE</sequence>
<dbReference type="EMBL" id="BARV01039690">
    <property type="protein sequence ID" value="GAI47405.1"/>
    <property type="molecule type" value="Genomic_DNA"/>
</dbReference>
<reference evidence="2" key="1">
    <citation type="journal article" date="2014" name="Front. Microbiol.">
        <title>High frequency of phylogenetically diverse reductive dehalogenase-homologous genes in deep subseafloor sedimentary metagenomes.</title>
        <authorList>
            <person name="Kawai M."/>
            <person name="Futagami T."/>
            <person name="Toyoda A."/>
            <person name="Takaki Y."/>
            <person name="Nishi S."/>
            <person name="Hori S."/>
            <person name="Arai W."/>
            <person name="Tsubouchi T."/>
            <person name="Morono Y."/>
            <person name="Uchiyama I."/>
            <person name="Ito T."/>
            <person name="Fujiyama A."/>
            <person name="Inagaki F."/>
            <person name="Takami H."/>
        </authorList>
    </citation>
    <scope>NUCLEOTIDE SEQUENCE</scope>
    <source>
        <strain evidence="2">Expedition CK06-06</strain>
    </source>
</reference>
<feature type="non-terminal residue" evidence="2">
    <location>
        <position position="1"/>
    </location>
</feature>
<gene>
    <name evidence="2" type="ORF">S06H3_60752</name>
</gene>
<feature type="region of interest" description="Disordered" evidence="1">
    <location>
        <begin position="1"/>
        <end position="31"/>
    </location>
</feature>
<evidence type="ECO:0000256" key="1">
    <source>
        <dbReference type="SAM" id="MobiDB-lite"/>
    </source>
</evidence>
<proteinExistence type="predicted"/>
<accession>X1Q8M1</accession>
<evidence type="ECO:0000313" key="2">
    <source>
        <dbReference type="EMBL" id="GAI47405.1"/>
    </source>
</evidence>
<dbReference type="AlphaFoldDB" id="X1Q8M1"/>
<organism evidence="2">
    <name type="scientific">marine sediment metagenome</name>
    <dbReference type="NCBI Taxonomy" id="412755"/>
    <lineage>
        <taxon>unclassified sequences</taxon>
        <taxon>metagenomes</taxon>
        <taxon>ecological metagenomes</taxon>
    </lineage>
</organism>
<comment type="caution">
    <text evidence="2">The sequence shown here is derived from an EMBL/GenBank/DDBJ whole genome shotgun (WGS) entry which is preliminary data.</text>
</comment>
<name>X1Q8M1_9ZZZZ</name>
<protein>
    <submittedName>
        <fullName evidence="2">Uncharacterized protein</fullName>
    </submittedName>
</protein>